<evidence type="ECO:0000313" key="4">
    <source>
        <dbReference type="Proteomes" id="UP000094565"/>
    </source>
</evidence>
<proteinExistence type="inferred from homology"/>
<feature type="domain" description="Cytochrome b5 heme-binding" evidence="2">
    <location>
        <begin position="56"/>
        <end position="155"/>
    </location>
</feature>
<dbReference type="OrthoDB" id="10257697at2759"/>
<dbReference type="Gene3D" id="3.10.120.10">
    <property type="entry name" value="Cytochrome b5-like heme/steroid binding domain"/>
    <property type="match status" value="1"/>
</dbReference>
<dbReference type="PANTHER" id="PTHR10281:SF76">
    <property type="entry name" value="CALCUTTA CUP-RELATED"/>
    <property type="match status" value="1"/>
</dbReference>
<evidence type="ECO:0000256" key="1">
    <source>
        <dbReference type="ARBA" id="ARBA00038357"/>
    </source>
</evidence>
<dbReference type="GO" id="GO:0012505">
    <property type="term" value="C:endomembrane system"/>
    <property type="evidence" value="ECO:0007669"/>
    <property type="project" value="TreeGrafter"/>
</dbReference>
<comment type="similarity">
    <text evidence="1">Belongs to the cytochrome b5 family. MAPR subfamily.</text>
</comment>
<dbReference type="PANTHER" id="PTHR10281">
    <property type="entry name" value="MEMBRANE-ASSOCIATED PROGESTERONE RECEPTOR COMPONENT-RELATED"/>
    <property type="match status" value="1"/>
</dbReference>
<sequence length="180" mass="20697">MRTRLNLIDLLRVIGGLLLLNSILSFVFTSSPTWNYSGKYVDPRYYKHLITPNVVLTDAQLAIFNGDKQHLPVYVAVNGTIFDVTKNRHLYAKGSSYRRFAGRDGSRALGTACLTNPSEYTWDLRGLTEKQLRDIASWHEYYKNHRDYWVVGSVVHDYSELPKQAPEPCMNGMKFPKNIH</sequence>
<dbReference type="Proteomes" id="UP000094565">
    <property type="component" value="Chromosome 2"/>
</dbReference>
<accession>A0A1B2JAX7</accession>
<reference evidence="3 4" key="1">
    <citation type="submission" date="2016-02" db="EMBL/GenBank/DDBJ databases">
        <title>Comparative genomic and transcriptomic foundation for Pichia pastoris.</title>
        <authorList>
            <person name="Love K.R."/>
            <person name="Shah K.A."/>
            <person name="Whittaker C.A."/>
            <person name="Wu J."/>
            <person name="Bartlett M.C."/>
            <person name="Ma D."/>
            <person name="Leeson R.L."/>
            <person name="Priest M."/>
            <person name="Young S.K."/>
            <person name="Love J.C."/>
        </authorList>
    </citation>
    <scope>NUCLEOTIDE SEQUENCE [LARGE SCALE GENOMIC DNA]</scope>
    <source>
        <strain evidence="3 4">ATCC 28485</strain>
    </source>
</reference>
<dbReference type="SUPFAM" id="SSF55856">
    <property type="entry name" value="Cytochrome b5-like heme/steroid binding domain"/>
    <property type="match status" value="1"/>
</dbReference>
<dbReference type="GO" id="GO:0016020">
    <property type="term" value="C:membrane"/>
    <property type="evidence" value="ECO:0007669"/>
    <property type="project" value="TreeGrafter"/>
</dbReference>
<evidence type="ECO:0000259" key="2">
    <source>
        <dbReference type="SMART" id="SM01117"/>
    </source>
</evidence>
<dbReference type="InterPro" id="IPR036400">
    <property type="entry name" value="Cyt_B5-like_heme/steroid_sf"/>
</dbReference>
<dbReference type="AlphaFoldDB" id="A0A1B2JAX7"/>
<keyword evidence="4" id="KW-1185">Reference proteome</keyword>
<dbReference type="Pfam" id="PF00173">
    <property type="entry name" value="Cyt-b5"/>
    <property type="match status" value="1"/>
</dbReference>
<evidence type="ECO:0000313" key="3">
    <source>
        <dbReference type="EMBL" id="ANZ75170.1"/>
    </source>
</evidence>
<gene>
    <name evidence="3" type="ORF">ATY40_BA7502662</name>
</gene>
<organism evidence="3 4">
    <name type="scientific">Komagataella pastoris</name>
    <name type="common">Yeast</name>
    <name type="synonym">Pichia pastoris</name>
    <dbReference type="NCBI Taxonomy" id="4922"/>
    <lineage>
        <taxon>Eukaryota</taxon>
        <taxon>Fungi</taxon>
        <taxon>Dikarya</taxon>
        <taxon>Ascomycota</taxon>
        <taxon>Saccharomycotina</taxon>
        <taxon>Pichiomycetes</taxon>
        <taxon>Pichiales</taxon>
        <taxon>Pichiaceae</taxon>
        <taxon>Komagataella</taxon>
    </lineage>
</organism>
<dbReference type="SMART" id="SM01117">
    <property type="entry name" value="Cyt-b5"/>
    <property type="match status" value="1"/>
</dbReference>
<dbReference type="InterPro" id="IPR001199">
    <property type="entry name" value="Cyt_B5-like_heme/steroid-bd"/>
</dbReference>
<protein>
    <submittedName>
        <fullName evidence="3">BA75_02662T0</fullName>
    </submittedName>
</protein>
<name>A0A1B2JAX7_PICPA</name>
<dbReference type="EMBL" id="CP014585">
    <property type="protein sequence ID" value="ANZ75170.1"/>
    <property type="molecule type" value="Genomic_DNA"/>
</dbReference>
<dbReference type="InterPro" id="IPR050577">
    <property type="entry name" value="MAPR/NEUFC/NENF-like"/>
</dbReference>